<comment type="caution">
    <text evidence="3">The sequence shown here is derived from an EMBL/GenBank/DDBJ whole genome shotgun (WGS) entry which is preliminary data.</text>
</comment>
<dbReference type="InterPro" id="IPR052024">
    <property type="entry name" value="Methanogen_methyltrans"/>
</dbReference>
<dbReference type="PANTHER" id="PTHR47099">
    <property type="entry name" value="METHYLCOBAMIDE:COM METHYLTRANSFERASE MTBA"/>
    <property type="match status" value="1"/>
</dbReference>
<evidence type="ECO:0000256" key="1">
    <source>
        <dbReference type="ARBA" id="ARBA00023125"/>
    </source>
</evidence>
<dbReference type="EMBL" id="JAQQAL010000017">
    <property type="protein sequence ID" value="MDC7226734.1"/>
    <property type="molecule type" value="Genomic_DNA"/>
</dbReference>
<dbReference type="GO" id="GO:0004853">
    <property type="term" value="F:uroporphyrinogen decarboxylase activity"/>
    <property type="evidence" value="ECO:0007669"/>
    <property type="project" value="InterPro"/>
</dbReference>
<dbReference type="AlphaFoldDB" id="A0AAJ1IEL9"/>
<dbReference type="GO" id="GO:0043565">
    <property type="term" value="F:sequence-specific DNA binding"/>
    <property type="evidence" value="ECO:0007669"/>
    <property type="project" value="InterPro"/>
</dbReference>
<dbReference type="SUPFAM" id="SSF51215">
    <property type="entry name" value="Regulatory protein AraC"/>
    <property type="match status" value="1"/>
</dbReference>
<dbReference type="PANTHER" id="PTHR47099:SF1">
    <property type="entry name" value="METHYLCOBAMIDE:COM METHYLTRANSFERASE MTBA"/>
    <property type="match status" value="1"/>
</dbReference>
<evidence type="ECO:0000313" key="3">
    <source>
        <dbReference type="EMBL" id="MDC7226734.1"/>
    </source>
</evidence>
<dbReference type="InterPro" id="IPR038071">
    <property type="entry name" value="UROD/MetE-like_sf"/>
</dbReference>
<dbReference type="PROSITE" id="PS01124">
    <property type="entry name" value="HTH_ARAC_FAMILY_2"/>
    <property type="match status" value="1"/>
</dbReference>
<evidence type="ECO:0000259" key="2">
    <source>
        <dbReference type="PROSITE" id="PS01124"/>
    </source>
</evidence>
<gene>
    <name evidence="3" type="ORF">PQJ61_08210</name>
</gene>
<dbReference type="InterPro" id="IPR018060">
    <property type="entry name" value="HTH_AraC"/>
</dbReference>
<protein>
    <submittedName>
        <fullName evidence="3">Uroporphyrinogen decarboxylase family protein</fullName>
    </submittedName>
</protein>
<dbReference type="InterPro" id="IPR014710">
    <property type="entry name" value="RmlC-like_jellyroll"/>
</dbReference>
<dbReference type="Pfam" id="PF01208">
    <property type="entry name" value="URO-D"/>
    <property type="match status" value="1"/>
</dbReference>
<keyword evidence="1" id="KW-0238">DNA-binding</keyword>
<proteinExistence type="predicted"/>
<reference evidence="3 4" key="1">
    <citation type="submission" date="2022-12" db="EMBL/GenBank/DDBJ databases">
        <title>Metagenome assembled genome from gulf of manar.</title>
        <authorList>
            <person name="Kohli P."/>
            <person name="Pk S."/>
            <person name="Venkata Ramana C."/>
            <person name="Sasikala C."/>
        </authorList>
    </citation>
    <scope>NUCLEOTIDE SEQUENCE [LARGE SCALE GENOMIC DNA]</scope>
    <source>
        <strain evidence="3">JB008</strain>
    </source>
</reference>
<name>A0AAJ1IEL9_9SPIO</name>
<dbReference type="InterPro" id="IPR037923">
    <property type="entry name" value="HTH-like"/>
</dbReference>
<dbReference type="Proteomes" id="UP001221217">
    <property type="component" value="Unassembled WGS sequence"/>
</dbReference>
<dbReference type="GO" id="GO:0003700">
    <property type="term" value="F:DNA-binding transcription factor activity"/>
    <property type="evidence" value="ECO:0007669"/>
    <property type="project" value="InterPro"/>
</dbReference>
<organism evidence="3 4">
    <name type="scientific">Candidatus Thalassospirochaeta sargassi</name>
    <dbReference type="NCBI Taxonomy" id="3119039"/>
    <lineage>
        <taxon>Bacteria</taxon>
        <taxon>Pseudomonadati</taxon>
        <taxon>Spirochaetota</taxon>
        <taxon>Spirochaetia</taxon>
        <taxon>Spirochaetales</taxon>
        <taxon>Spirochaetaceae</taxon>
        <taxon>Candidatus Thalassospirochaeta</taxon>
    </lineage>
</organism>
<dbReference type="SUPFAM" id="SSF51726">
    <property type="entry name" value="UROD/MetE-like"/>
    <property type="match status" value="1"/>
</dbReference>
<dbReference type="GO" id="GO:0006779">
    <property type="term" value="P:porphyrin-containing compound biosynthetic process"/>
    <property type="evidence" value="ECO:0007669"/>
    <property type="project" value="InterPro"/>
</dbReference>
<dbReference type="Gene3D" id="2.60.120.10">
    <property type="entry name" value="Jelly Rolls"/>
    <property type="match status" value="1"/>
</dbReference>
<sequence>MDSYSGLKFEEAGLSRENPVKFFIRTFETEKAVRLHYHSSLEINICRGVDGVIRLGERSIELREDCLIMLPPETPHSYRFSACSGTVEVCHIMLDTFPGAVEAMGGRLGLRILPIDDCPAAAVNRFYSISEARDRAEQYGQLLLFISALANEGNSGFISGNSFLRTVIDYAEKHYSHKISLDDISSAVGVSRYHFSRKFKEHTGETDGIHDIWPATGAKMFEVDHLTDIKSLRAATMGKTTLLGNLDTALLCNGTPAEVEADAKDLIEFMMPESGFILSSGCSMSGNSSKELLHVLVESAKKYGVYK</sequence>
<dbReference type="Gene3D" id="3.20.20.210">
    <property type="match status" value="1"/>
</dbReference>
<dbReference type="InterPro" id="IPR000257">
    <property type="entry name" value="Uroporphyrinogen_deCOase"/>
</dbReference>
<evidence type="ECO:0000313" key="4">
    <source>
        <dbReference type="Proteomes" id="UP001221217"/>
    </source>
</evidence>
<accession>A0AAJ1IEL9</accession>
<feature type="domain" description="HTH araC/xylS-type" evidence="2">
    <location>
        <begin position="165"/>
        <end position="206"/>
    </location>
</feature>